<evidence type="ECO:0000313" key="3">
    <source>
        <dbReference type="Proteomes" id="UP000001029"/>
    </source>
</evidence>
<dbReference type="InterPro" id="IPR045584">
    <property type="entry name" value="Pilin-like"/>
</dbReference>
<keyword evidence="3" id="KW-1185">Reference proteome</keyword>
<dbReference type="SUPFAM" id="SSF54523">
    <property type="entry name" value="Pili subunits"/>
    <property type="match status" value="1"/>
</dbReference>
<dbReference type="AlphaFoldDB" id="B2KBM6"/>
<dbReference type="EMBL" id="CP001055">
    <property type="protein sequence ID" value="ACC97713.1"/>
    <property type="molecule type" value="Genomic_DNA"/>
</dbReference>
<dbReference type="STRING" id="445932.Emin_0148"/>
<feature type="transmembrane region" description="Helical" evidence="1">
    <location>
        <begin position="7"/>
        <end position="31"/>
    </location>
</feature>
<dbReference type="KEGG" id="emi:Emin_0148"/>
<accession>B2KBM6</accession>
<dbReference type="HOGENOM" id="CLU_091705_3_0_0"/>
<keyword evidence="1" id="KW-1133">Transmembrane helix</keyword>
<dbReference type="RefSeq" id="WP_012414328.1">
    <property type="nucleotide sequence ID" value="NC_010644.1"/>
</dbReference>
<dbReference type="Pfam" id="PF07963">
    <property type="entry name" value="N_methyl"/>
    <property type="match status" value="1"/>
</dbReference>
<sequence>MIKMKRGFTLIELLVVVVIIGILAAIAYPMYAKAIERNRSIEAMVVLKRFKDMQSISSAVSPEKVIRSLNKAKSEFADAVAITSNTGNLSAYPDGQVRINNYDYIFSNEPNSLLADNIIAIKNTGKFKGYALFIKNGIHYCMDNESIGGDLACEEVFGGEPDGTHGGWIIYKLH</sequence>
<reference evidence="2 3" key="1">
    <citation type="journal article" date="2009" name="Appl. Environ. Microbiol.">
        <title>Genomic analysis of 'Elusimicrobium minutum,' the first cultivated representative of the phylum 'Elusimicrobia' (formerly termite group 1).</title>
        <authorList>
            <person name="Herlemann D.P.R."/>
            <person name="Geissinger O."/>
            <person name="Ikeda-Ohtsubo W."/>
            <person name="Kunin V."/>
            <person name="Sun H."/>
            <person name="Lapidus A."/>
            <person name="Hugenholtz P."/>
            <person name="Brune A."/>
        </authorList>
    </citation>
    <scope>NUCLEOTIDE SEQUENCE [LARGE SCALE GENOMIC DNA]</scope>
    <source>
        <strain evidence="2 3">Pei191</strain>
    </source>
</reference>
<evidence type="ECO:0000313" key="2">
    <source>
        <dbReference type="EMBL" id="ACC97713.1"/>
    </source>
</evidence>
<name>B2KBM6_ELUMP</name>
<keyword evidence="1" id="KW-0472">Membrane</keyword>
<protein>
    <submittedName>
        <fullName evidence="2">PilE-like protein</fullName>
    </submittedName>
</protein>
<dbReference type="NCBIfam" id="TIGR02532">
    <property type="entry name" value="IV_pilin_GFxxxE"/>
    <property type="match status" value="1"/>
</dbReference>
<proteinExistence type="predicted"/>
<gene>
    <name evidence="2" type="ordered locus">Emin_0148</name>
</gene>
<dbReference type="PROSITE" id="PS00409">
    <property type="entry name" value="PROKAR_NTER_METHYL"/>
    <property type="match status" value="1"/>
</dbReference>
<evidence type="ECO:0000256" key="1">
    <source>
        <dbReference type="SAM" id="Phobius"/>
    </source>
</evidence>
<dbReference type="InterPro" id="IPR012902">
    <property type="entry name" value="N_methyl_site"/>
</dbReference>
<organism evidence="2 3">
    <name type="scientific">Elusimicrobium minutum (strain Pei191)</name>
    <dbReference type="NCBI Taxonomy" id="445932"/>
    <lineage>
        <taxon>Bacteria</taxon>
        <taxon>Pseudomonadati</taxon>
        <taxon>Elusimicrobiota</taxon>
        <taxon>Elusimicrobia</taxon>
        <taxon>Elusimicrobiales</taxon>
        <taxon>Elusimicrobiaceae</taxon>
        <taxon>Elusimicrobium</taxon>
    </lineage>
</organism>
<keyword evidence="1" id="KW-0812">Transmembrane</keyword>
<dbReference type="Gene3D" id="3.30.700.10">
    <property type="entry name" value="Glycoprotein, Type 4 Pilin"/>
    <property type="match status" value="1"/>
</dbReference>
<dbReference type="Proteomes" id="UP000001029">
    <property type="component" value="Chromosome"/>
</dbReference>